<dbReference type="GO" id="GO:0051959">
    <property type="term" value="F:dynein light intermediate chain binding"/>
    <property type="evidence" value="ECO:0007669"/>
    <property type="project" value="InterPro"/>
</dbReference>
<dbReference type="Pfam" id="PF08393">
    <property type="entry name" value="DHC_N2"/>
    <property type="match status" value="1"/>
</dbReference>
<evidence type="ECO:0000259" key="1">
    <source>
        <dbReference type="Pfam" id="PF08393"/>
    </source>
</evidence>
<gene>
    <name evidence="2" type="ORF">BVRB_019920</name>
</gene>
<dbReference type="GO" id="GO:0045505">
    <property type="term" value="F:dynein intermediate chain binding"/>
    <property type="evidence" value="ECO:0007669"/>
    <property type="project" value="InterPro"/>
</dbReference>
<dbReference type="AlphaFoldDB" id="A0A0J8DUU3"/>
<organism evidence="2 3">
    <name type="scientific">Beta vulgaris subsp. vulgaris</name>
    <name type="common">Beet</name>
    <dbReference type="NCBI Taxonomy" id="3555"/>
    <lineage>
        <taxon>Eukaryota</taxon>
        <taxon>Viridiplantae</taxon>
        <taxon>Streptophyta</taxon>
        <taxon>Embryophyta</taxon>
        <taxon>Tracheophyta</taxon>
        <taxon>Spermatophyta</taxon>
        <taxon>Magnoliopsida</taxon>
        <taxon>eudicotyledons</taxon>
        <taxon>Gunneridae</taxon>
        <taxon>Pentapetalae</taxon>
        <taxon>Caryophyllales</taxon>
        <taxon>Chenopodiaceae</taxon>
        <taxon>Betoideae</taxon>
        <taxon>Beta</taxon>
    </lineage>
</organism>
<reference evidence="2 3" key="1">
    <citation type="journal article" date="2014" name="Nature">
        <title>The genome of the recently domesticated crop plant sugar beet (Beta vulgaris).</title>
        <authorList>
            <person name="Dohm J.C."/>
            <person name="Minoche A.E."/>
            <person name="Holtgrawe D."/>
            <person name="Capella-Gutierrez S."/>
            <person name="Zakrzewski F."/>
            <person name="Tafer H."/>
            <person name="Rupp O."/>
            <person name="Sorensen T.R."/>
            <person name="Stracke R."/>
            <person name="Reinhardt R."/>
            <person name="Goesmann A."/>
            <person name="Kraft T."/>
            <person name="Schulz B."/>
            <person name="Stadler P.F."/>
            <person name="Schmidt T."/>
            <person name="Gabaldon T."/>
            <person name="Lehrach H."/>
            <person name="Weisshaar B."/>
            <person name="Himmelbauer H."/>
        </authorList>
    </citation>
    <scope>NUCLEOTIDE SEQUENCE [LARGE SCALE GENOMIC DNA]</scope>
    <source>
        <tissue evidence="2">Taproot</tissue>
    </source>
</reference>
<sequence length="180" mass="20631">MNTANAATIRWRNELPKLIPCRINWIMQTNLLPHSMIVSVFSTWSRRVILVRLYTAFVNALAEYLELEQIKSDFEPVSKLWSITDPGKIELETSSWWKDMYRLEKVLADRGAAASAEVASLTRAAIADFRLHVPTITNLRNPGLRPRHWQQISELLGQSVVPDQNLSWAQLLTLDINAHQ</sequence>
<accession>A0A0J8DUU3</accession>
<name>A0A0J8DUU3_BETVV</name>
<dbReference type="Gramene" id="KMS94585">
    <property type="protein sequence ID" value="KMS94585"/>
    <property type="gene ID" value="BVRB_019920"/>
</dbReference>
<keyword evidence="3" id="KW-1185">Reference proteome</keyword>
<dbReference type="InterPro" id="IPR026983">
    <property type="entry name" value="DHC"/>
</dbReference>
<dbReference type="PANTHER" id="PTHR45703">
    <property type="entry name" value="DYNEIN HEAVY CHAIN"/>
    <property type="match status" value="1"/>
</dbReference>
<protein>
    <recommendedName>
        <fullName evidence="1">Dynein heavy chain linker domain-containing protein</fullName>
    </recommendedName>
</protein>
<evidence type="ECO:0000313" key="3">
    <source>
        <dbReference type="Proteomes" id="UP000035740"/>
    </source>
</evidence>
<evidence type="ECO:0000313" key="2">
    <source>
        <dbReference type="EMBL" id="KMS94585.1"/>
    </source>
</evidence>
<proteinExistence type="predicted"/>
<dbReference type="InterPro" id="IPR013602">
    <property type="entry name" value="Dynein_heavy_linker"/>
</dbReference>
<dbReference type="PANTHER" id="PTHR45703:SF1">
    <property type="entry name" value="DYNEINS HEAVY CHAIN"/>
    <property type="match status" value="1"/>
</dbReference>
<dbReference type="GO" id="GO:0030286">
    <property type="term" value="C:dynein complex"/>
    <property type="evidence" value="ECO:0007669"/>
    <property type="project" value="InterPro"/>
</dbReference>
<feature type="domain" description="Dynein heavy chain linker" evidence="1">
    <location>
        <begin position="69"/>
        <end position="179"/>
    </location>
</feature>
<dbReference type="GO" id="GO:0007018">
    <property type="term" value="P:microtubule-based movement"/>
    <property type="evidence" value="ECO:0007669"/>
    <property type="project" value="InterPro"/>
</dbReference>
<dbReference type="Proteomes" id="UP000035740">
    <property type="component" value="Unassembled WGS sequence"/>
</dbReference>
<dbReference type="EMBL" id="KQ092381">
    <property type="protein sequence ID" value="KMS94585.1"/>
    <property type="molecule type" value="Genomic_DNA"/>
</dbReference>
<dbReference type="OrthoDB" id="447173at2759"/>